<sequence>MAHLFRAGGAYSAYRPTYPAELYERVLEFASLAGAAAAAERRLAVDIATGSGQAARELAARFERVIAIDGSPQQLEHAARDTPNIEFRLADAHATGLPAGCADLVTVAQALHWFDAPAFYREARRVLSAPRGALAVWCYGLATVEAEGHPADAALKDIFGEELGPYWDERRKLVDNMYRGMEPVQGRDFETVERQLVEMRHELSVEGLGASSDSQVTLVTPIALLLAKGSIPLAVDDAHTDP</sequence>
<dbReference type="InterPro" id="IPR029063">
    <property type="entry name" value="SAM-dependent_MTases_sf"/>
</dbReference>
<dbReference type="STRING" id="145388.A0A0D2MV62"/>
<dbReference type="InterPro" id="IPR013216">
    <property type="entry name" value="Methyltransf_11"/>
</dbReference>
<organism evidence="5 6">
    <name type="scientific">Monoraphidium neglectum</name>
    <dbReference type="NCBI Taxonomy" id="145388"/>
    <lineage>
        <taxon>Eukaryota</taxon>
        <taxon>Viridiplantae</taxon>
        <taxon>Chlorophyta</taxon>
        <taxon>core chlorophytes</taxon>
        <taxon>Chlorophyceae</taxon>
        <taxon>CS clade</taxon>
        <taxon>Sphaeropleales</taxon>
        <taxon>Selenastraceae</taxon>
        <taxon>Monoraphidium</taxon>
    </lineage>
</organism>
<name>A0A0D2MV62_9CHLO</name>
<reference evidence="5 6" key="1">
    <citation type="journal article" date="2013" name="BMC Genomics">
        <title>Reconstruction of the lipid metabolism for the microalga Monoraphidium neglectum from its genome sequence reveals characteristics suitable for biofuel production.</title>
        <authorList>
            <person name="Bogen C."/>
            <person name="Al-Dilaimi A."/>
            <person name="Albersmeier A."/>
            <person name="Wichmann J."/>
            <person name="Grundmann M."/>
            <person name="Rupp O."/>
            <person name="Lauersen K.J."/>
            <person name="Blifernez-Klassen O."/>
            <person name="Kalinowski J."/>
            <person name="Goesmann A."/>
            <person name="Mussgnug J.H."/>
            <person name="Kruse O."/>
        </authorList>
    </citation>
    <scope>NUCLEOTIDE SEQUENCE [LARGE SCALE GENOMIC DNA]</scope>
    <source>
        <strain evidence="5 6">SAG 48.87</strain>
    </source>
</reference>
<evidence type="ECO:0000256" key="1">
    <source>
        <dbReference type="ARBA" id="ARBA00008361"/>
    </source>
</evidence>
<keyword evidence="2 5" id="KW-0489">Methyltransferase</keyword>
<accession>A0A0D2MV62</accession>
<comment type="similarity">
    <text evidence="1">Belongs to the methyltransferase superfamily.</text>
</comment>
<dbReference type="PANTHER" id="PTHR44942">
    <property type="entry name" value="METHYLTRANSF_11 DOMAIN-CONTAINING PROTEIN"/>
    <property type="match status" value="1"/>
</dbReference>
<evidence type="ECO:0000313" key="6">
    <source>
        <dbReference type="Proteomes" id="UP000054498"/>
    </source>
</evidence>
<proteinExistence type="inferred from homology"/>
<dbReference type="EMBL" id="KK100373">
    <property type="protein sequence ID" value="KIZ06425.1"/>
    <property type="molecule type" value="Genomic_DNA"/>
</dbReference>
<dbReference type="Gene3D" id="3.40.50.150">
    <property type="entry name" value="Vaccinia Virus protein VP39"/>
    <property type="match status" value="1"/>
</dbReference>
<evidence type="ECO:0000256" key="2">
    <source>
        <dbReference type="ARBA" id="ARBA00022603"/>
    </source>
</evidence>
<keyword evidence="6" id="KW-1185">Reference proteome</keyword>
<dbReference type="Proteomes" id="UP000054498">
    <property type="component" value="Unassembled WGS sequence"/>
</dbReference>
<dbReference type="GeneID" id="25732870"/>
<gene>
    <name evidence="5" type="ORF">MNEG_1523</name>
</gene>
<dbReference type="PANTHER" id="PTHR44942:SF4">
    <property type="entry name" value="METHYLTRANSFERASE TYPE 11 DOMAIN-CONTAINING PROTEIN"/>
    <property type="match status" value="1"/>
</dbReference>
<dbReference type="OrthoDB" id="10027013at2759"/>
<dbReference type="GO" id="GO:0032259">
    <property type="term" value="P:methylation"/>
    <property type="evidence" value="ECO:0007669"/>
    <property type="project" value="UniProtKB-KW"/>
</dbReference>
<evidence type="ECO:0000256" key="3">
    <source>
        <dbReference type="ARBA" id="ARBA00022679"/>
    </source>
</evidence>
<protein>
    <submittedName>
        <fullName evidence="5">Methyltransferase type 11</fullName>
    </submittedName>
</protein>
<dbReference type="RefSeq" id="XP_013905444.1">
    <property type="nucleotide sequence ID" value="XM_014049990.1"/>
</dbReference>
<feature type="domain" description="Methyltransferase type 11" evidence="4">
    <location>
        <begin position="45"/>
        <end position="132"/>
    </location>
</feature>
<dbReference type="AlphaFoldDB" id="A0A0D2MV62"/>
<dbReference type="KEGG" id="mng:MNEG_1523"/>
<dbReference type="Pfam" id="PF08241">
    <property type="entry name" value="Methyltransf_11"/>
    <property type="match status" value="1"/>
</dbReference>
<dbReference type="SUPFAM" id="SSF53335">
    <property type="entry name" value="S-adenosyl-L-methionine-dependent methyltransferases"/>
    <property type="match status" value="1"/>
</dbReference>
<evidence type="ECO:0000313" key="5">
    <source>
        <dbReference type="EMBL" id="KIZ06425.1"/>
    </source>
</evidence>
<evidence type="ECO:0000259" key="4">
    <source>
        <dbReference type="Pfam" id="PF08241"/>
    </source>
</evidence>
<keyword evidence="3 5" id="KW-0808">Transferase</keyword>
<dbReference type="CDD" id="cd02440">
    <property type="entry name" value="AdoMet_MTases"/>
    <property type="match status" value="1"/>
</dbReference>
<dbReference type="GO" id="GO:0008757">
    <property type="term" value="F:S-adenosylmethionine-dependent methyltransferase activity"/>
    <property type="evidence" value="ECO:0007669"/>
    <property type="project" value="InterPro"/>
</dbReference>
<dbReference type="InterPro" id="IPR051052">
    <property type="entry name" value="Diverse_substrate_MTase"/>
</dbReference>